<proteinExistence type="predicted"/>
<feature type="compositionally biased region" description="Low complexity" evidence="1">
    <location>
        <begin position="104"/>
        <end position="120"/>
    </location>
</feature>
<dbReference type="RefSeq" id="WP_379564675.1">
    <property type="nucleotide sequence ID" value="NZ_JBHSQK010000008.1"/>
</dbReference>
<evidence type="ECO:0000313" key="3">
    <source>
        <dbReference type="EMBL" id="MFC5947628.1"/>
    </source>
</evidence>
<reference evidence="4" key="1">
    <citation type="journal article" date="2019" name="Int. J. Syst. Evol. Microbiol.">
        <title>The Global Catalogue of Microorganisms (GCM) 10K type strain sequencing project: providing services to taxonomists for standard genome sequencing and annotation.</title>
        <authorList>
            <consortium name="The Broad Institute Genomics Platform"/>
            <consortium name="The Broad Institute Genome Sequencing Center for Infectious Disease"/>
            <person name="Wu L."/>
            <person name="Ma J."/>
        </authorList>
    </citation>
    <scope>NUCLEOTIDE SEQUENCE [LARGE SCALE GENOMIC DNA]</scope>
    <source>
        <strain evidence="4">CGMCC 4.7397</strain>
    </source>
</reference>
<dbReference type="InterPro" id="IPR005149">
    <property type="entry name" value="Tscrpt_reg_PadR_N"/>
</dbReference>
<gene>
    <name evidence="3" type="ORF">ACFQH9_04995</name>
</gene>
<protein>
    <submittedName>
        <fullName evidence="3">PadR family transcriptional regulator</fullName>
    </submittedName>
</protein>
<dbReference type="InterPro" id="IPR036388">
    <property type="entry name" value="WH-like_DNA-bd_sf"/>
</dbReference>
<dbReference type="Pfam" id="PF03551">
    <property type="entry name" value="PadR"/>
    <property type="match status" value="1"/>
</dbReference>
<evidence type="ECO:0000256" key="1">
    <source>
        <dbReference type="SAM" id="MobiDB-lite"/>
    </source>
</evidence>
<feature type="domain" description="Transcription regulator PadR N-terminal" evidence="2">
    <location>
        <begin position="207"/>
        <end position="273"/>
    </location>
</feature>
<feature type="region of interest" description="Disordered" evidence="1">
    <location>
        <begin position="1"/>
        <end position="194"/>
    </location>
</feature>
<feature type="compositionally biased region" description="Basic and acidic residues" evidence="1">
    <location>
        <begin position="29"/>
        <end position="48"/>
    </location>
</feature>
<feature type="compositionally biased region" description="Basic and acidic residues" evidence="1">
    <location>
        <begin position="121"/>
        <end position="144"/>
    </location>
</feature>
<dbReference type="Proteomes" id="UP001596119">
    <property type="component" value="Unassembled WGS sequence"/>
</dbReference>
<evidence type="ECO:0000313" key="4">
    <source>
        <dbReference type="Proteomes" id="UP001596119"/>
    </source>
</evidence>
<evidence type="ECO:0000259" key="2">
    <source>
        <dbReference type="Pfam" id="PF03551"/>
    </source>
</evidence>
<keyword evidence="4" id="KW-1185">Reference proteome</keyword>
<dbReference type="EMBL" id="JBHSQK010000008">
    <property type="protein sequence ID" value="MFC5947628.1"/>
    <property type="molecule type" value="Genomic_DNA"/>
</dbReference>
<dbReference type="InterPro" id="IPR036390">
    <property type="entry name" value="WH_DNA-bd_sf"/>
</dbReference>
<organism evidence="3 4">
    <name type="scientific">Pseudonocardia lutea</name>
    <dbReference type="NCBI Taxonomy" id="2172015"/>
    <lineage>
        <taxon>Bacteria</taxon>
        <taxon>Bacillati</taxon>
        <taxon>Actinomycetota</taxon>
        <taxon>Actinomycetes</taxon>
        <taxon>Pseudonocardiales</taxon>
        <taxon>Pseudonocardiaceae</taxon>
        <taxon>Pseudonocardia</taxon>
    </lineage>
</organism>
<feature type="compositionally biased region" description="Low complexity" evidence="1">
    <location>
        <begin position="65"/>
        <end position="81"/>
    </location>
</feature>
<accession>A0ABW1I4D4</accession>
<dbReference type="Gene3D" id="1.10.10.10">
    <property type="entry name" value="Winged helix-like DNA-binding domain superfamily/Winged helix DNA-binding domain"/>
    <property type="match status" value="1"/>
</dbReference>
<feature type="compositionally biased region" description="Acidic residues" evidence="1">
    <location>
        <begin position="93"/>
        <end position="103"/>
    </location>
</feature>
<feature type="compositionally biased region" description="Basic and acidic residues" evidence="1">
    <location>
        <begin position="181"/>
        <end position="194"/>
    </location>
</feature>
<dbReference type="SUPFAM" id="SSF46785">
    <property type="entry name" value="Winged helix' DNA-binding domain"/>
    <property type="match status" value="1"/>
</dbReference>
<comment type="caution">
    <text evidence="3">The sequence shown here is derived from an EMBL/GenBank/DDBJ whole genome shotgun (WGS) entry which is preliminary data.</text>
</comment>
<name>A0ABW1I4D4_9PSEU</name>
<sequence length="295" mass="32277">MNRPTRDLSSTFGTAAAGLRPARRRRRAAPADDRGESRAGAGPRRDDNANDTTDPADDTTRRLPDTTTAGTTTADTTTADTRTADRNDIPDNLTDDTTDDTTDDGTTAGSDEPAGTATPTDADHTDDTRSGAITTDDRTGHRTYSDASRANGRSPAPAGGPVERNGRPEPRRTRTPGRSGGPDRRRASRPRYGEVRLRDARQLDLLILAVVEGRPENGRVVHETIRRRSDGVFQPSLQGTYHRLHRLKNDRLITLGPDRRHYRLTPLGERILAARRREWAAFAHGVDRIVGPPDS</sequence>